<dbReference type="InterPro" id="IPR013221">
    <property type="entry name" value="Mur_ligase_cen"/>
</dbReference>
<evidence type="ECO:0000256" key="9">
    <source>
        <dbReference type="ARBA" id="ARBA00022741"/>
    </source>
</evidence>
<dbReference type="SUPFAM" id="SSF53623">
    <property type="entry name" value="MurD-like peptide ligases, catalytic domain"/>
    <property type="match status" value="1"/>
</dbReference>
<feature type="domain" description="Mur ligase central" evidence="20">
    <location>
        <begin position="117"/>
        <end position="291"/>
    </location>
</feature>
<dbReference type="InterPro" id="IPR004101">
    <property type="entry name" value="Mur_ligase_C"/>
</dbReference>
<dbReference type="InterPro" id="IPR036565">
    <property type="entry name" value="Mur-like_cat_sf"/>
</dbReference>
<name>A0A1G9ZVT7_9BACI</name>
<dbReference type="HAMAP" id="MF_00639">
    <property type="entry name" value="MurD"/>
    <property type="match status" value="1"/>
</dbReference>
<evidence type="ECO:0000256" key="13">
    <source>
        <dbReference type="ARBA" id="ARBA00023316"/>
    </source>
</evidence>
<keyword evidence="7 17" id="KW-0963">Cytoplasm</keyword>
<evidence type="ECO:0000259" key="19">
    <source>
        <dbReference type="Pfam" id="PF02875"/>
    </source>
</evidence>
<dbReference type="STRING" id="745820.SAMN04488053_101247"/>
<dbReference type="Proteomes" id="UP000198778">
    <property type="component" value="Unassembled WGS sequence"/>
</dbReference>
<feature type="domain" description="Mur ligase C-terminal" evidence="19">
    <location>
        <begin position="313"/>
        <end position="426"/>
    </location>
</feature>
<gene>
    <name evidence="17" type="primary">murD</name>
    <name evidence="21" type="ORF">SAMN04488053_101247</name>
</gene>
<dbReference type="GO" id="GO:0071555">
    <property type="term" value="P:cell wall organization"/>
    <property type="evidence" value="ECO:0007669"/>
    <property type="project" value="UniProtKB-KW"/>
</dbReference>
<evidence type="ECO:0000256" key="2">
    <source>
        <dbReference type="ARBA" id="ARBA00004496"/>
    </source>
</evidence>
<dbReference type="PANTHER" id="PTHR43692:SF1">
    <property type="entry name" value="UDP-N-ACETYLMURAMOYLALANINE--D-GLUTAMATE LIGASE"/>
    <property type="match status" value="1"/>
</dbReference>
<dbReference type="EC" id="6.3.2.9" evidence="5 17"/>
<dbReference type="GO" id="GO:0051301">
    <property type="term" value="P:cell division"/>
    <property type="evidence" value="ECO:0007669"/>
    <property type="project" value="UniProtKB-KW"/>
</dbReference>
<dbReference type="Pfam" id="PF08245">
    <property type="entry name" value="Mur_ligase_M"/>
    <property type="match status" value="1"/>
</dbReference>
<dbReference type="RefSeq" id="WP_090839783.1">
    <property type="nucleotide sequence ID" value="NZ_FNIL01000001.1"/>
</dbReference>
<keyword evidence="13 17" id="KW-0961">Cell wall biogenesis/degradation</keyword>
<dbReference type="Pfam" id="PF02875">
    <property type="entry name" value="Mur_ligase_C"/>
    <property type="match status" value="1"/>
</dbReference>
<dbReference type="InterPro" id="IPR005762">
    <property type="entry name" value="MurD"/>
</dbReference>
<dbReference type="EMBL" id="FNIL01000001">
    <property type="protein sequence ID" value="SDN25051.1"/>
    <property type="molecule type" value="Genomic_DNA"/>
</dbReference>
<proteinExistence type="inferred from homology"/>
<dbReference type="NCBIfam" id="TIGR01087">
    <property type="entry name" value="murD"/>
    <property type="match status" value="1"/>
</dbReference>
<evidence type="ECO:0000313" key="21">
    <source>
        <dbReference type="EMBL" id="SDN25051.1"/>
    </source>
</evidence>
<accession>A0A1G9ZVT7</accession>
<evidence type="ECO:0000256" key="15">
    <source>
        <dbReference type="ARBA" id="ARBA00032324"/>
    </source>
</evidence>
<evidence type="ECO:0000256" key="3">
    <source>
        <dbReference type="ARBA" id="ARBA00004752"/>
    </source>
</evidence>
<evidence type="ECO:0000256" key="8">
    <source>
        <dbReference type="ARBA" id="ARBA00022598"/>
    </source>
</evidence>
<dbReference type="InterPro" id="IPR036615">
    <property type="entry name" value="Mur_ligase_C_dom_sf"/>
</dbReference>
<dbReference type="Gene3D" id="3.40.50.720">
    <property type="entry name" value="NAD(P)-binding Rossmann-like Domain"/>
    <property type="match status" value="1"/>
</dbReference>
<dbReference type="Pfam" id="PF21799">
    <property type="entry name" value="MurD-like_N"/>
    <property type="match status" value="1"/>
</dbReference>
<keyword evidence="9 17" id="KW-0547">Nucleotide-binding</keyword>
<dbReference type="UniPathway" id="UPA00219"/>
<dbReference type="OrthoDB" id="9809796at2"/>
<evidence type="ECO:0000256" key="16">
    <source>
        <dbReference type="ARBA" id="ARBA00047632"/>
    </source>
</evidence>
<comment type="similarity">
    <text evidence="4 17">Belongs to the MurCDEF family.</text>
</comment>
<keyword evidence="12 17" id="KW-0573">Peptidoglycan synthesis</keyword>
<dbReference type="GO" id="GO:0005524">
    <property type="term" value="F:ATP binding"/>
    <property type="evidence" value="ECO:0007669"/>
    <property type="project" value="UniProtKB-UniRule"/>
</dbReference>
<comment type="catalytic activity">
    <reaction evidence="16 17 18">
        <text>UDP-N-acetyl-alpha-D-muramoyl-L-alanine + D-glutamate + ATP = UDP-N-acetyl-alpha-D-muramoyl-L-alanyl-D-glutamate + ADP + phosphate + H(+)</text>
        <dbReference type="Rhea" id="RHEA:16429"/>
        <dbReference type="ChEBI" id="CHEBI:15378"/>
        <dbReference type="ChEBI" id="CHEBI:29986"/>
        <dbReference type="ChEBI" id="CHEBI:30616"/>
        <dbReference type="ChEBI" id="CHEBI:43474"/>
        <dbReference type="ChEBI" id="CHEBI:83898"/>
        <dbReference type="ChEBI" id="CHEBI:83900"/>
        <dbReference type="ChEBI" id="CHEBI:456216"/>
        <dbReference type="EC" id="6.3.2.9"/>
    </reaction>
</comment>
<keyword evidence="11 17" id="KW-0133">Cell shape</keyword>
<organism evidence="21 22">
    <name type="scientific">Alkalicoccus daliensis</name>
    <dbReference type="NCBI Taxonomy" id="745820"/>
    <lineage>
        <taxon>Bacteria</taxon>
        <taxon>Bacillati</taxon>
        <taxon>Bacillota</taxon>
        <taxon>Bacilli</taxon>
        <taxon>Bacillales</taxon>
        <taxon>Bacillaceae</taxon>
        <taxon>Alkalicoccus</taxon>
    </lineage>
</organism>
<comment type="function">
    <text evidence="1 17 18">Cell wall formation. Catalyzes the addition of glutamate to the nucleotide precursor UDP-N-acetylmuramoyl-L-alanine (UMA).</text>
</comment>
<dbReference type="SUPFAM" id="SSF51984">
    <property type="entry name" value="MurCD N-terminal domain"/>
    <property type="match status" value="1"/>
</dbReference>
<dbReference type="SUPFAM" id="SSF53244">
    <property type="entry name" value="MurD-like peptide ligases, peptide-binding domain"/>
    <property type="match status" value="1"/>
</dbReference>
<evidence type="ECO:0000256" key="5">
    <source>
        <dbReference type="ARBA" id="ARBA00012212"/>
    </source>
</evidence>
<evidence type="ECO:0000256" key="12">
    <source>
        <dbReference type="ARBA" id="ARBA00022984"/>
    </source>
</evidence>
<dbReference type="Gene3D" id="3.40.1190.10">
    <property type="entry name" value="Mur-like, catalytic domain"/>
    <property type="match status" value="1"/>
</dbReference>
<comment type="subcellular location">
    <subcellularLocation>
        <location evidence="2 17 18">Cytoplasm</location>
    </subcellularLocation>
</comment>
<comment type="pathway">
    <text evidence="3 17 18">Cell wall biogenesis; peptidoglycan biosynthesis.</text>
</comment>
<dbReference type="GO" id="GO:0008360">
    <property type="term" value="P:regulation of cell shape"/>
    <property type="evidence" value="ECO:0007669"/>
    <property type="project" value="UniProtKB-KW"/>
</dbReference>
<dbReference type="GO" id="GO:0009252">
    <property type="term" value="P:peptidoglycan biosynthetic process"/>
    <property type="evidence" value="ECO:0007669"/>
    <property type="project" value="UniProtKB-UniRule"/>
</dbReference>
<keyword evidence="17 18" id="KW-0132">Cell division</keyword>
<evidence type="ECO:0000256" key="7">
    <source>
        <dbReference type="ARBA" id="ARBA00022490"/>
    </source>
</evidence>
<evidence type="ECO:0000259" key="20">
    <source>
        <dbReference type="Pfam" id="PF08245"/>
    </source>
</evidence>
<evidence type="ECO:0000256" key="6">
    <source>
        <dbReference type="ARBA" id="ARBA00015655"/>
    </source>
</evidence>
<keyword evidence="22" id="KW-1185">Reference proteome</keyword>
<keyword evidence="17 18" id="KW-0131">Cell cycle</keyword>
<evidence type="ECO:0000256" key="18">
    <source>
        <dbReference type="RuleBase" id="RU003664"/>
    </source>
</evidence>
<evidence type="ECO:0000313" key="22">
    <source>
        <dbReference type="Proteomes" id="UP000198778"/>
    </source>
</evidence>
<evidence type="ECO:0000256" key="14">
    <source>
        <dbReference type="ARBA" id="ARBA00030398"/>
    </source>
</evidence>
<dbReference type="GO" id="GO:0005737">
    <property type="term" value="C:cytoplasm"/>
    <property type="evidence" value="ECO:0007669"/>
    <property type="project" value="UniProtKB-SubCell"/>
</dbReference>
<sequence>MKESSRWTNKKVLVLGLAKSGTEAAKLLLQLGAQVTVNDQTPWEENEQAKDLQKLGAEVICGSHPISLIHSELDALIKNPGIRYDHELIVEAEKHNIPVLTEIQLAYDVSSAPIIGITGSNGKTTTTTYIADMLEDSKTQPLLAGNIGHAASGVAKNAAETSTLVMELSSFQLLGTDSFRPDIAVLLNLIDAHLDYHGTREEYIEAKKRLFIYQTPEDYLIYNADDETVIDMVKEAKAKKIPFSLKEDLPDGACLSHGRIKLFGEELMPVSDFSLPGDYNIANALAAACAAKLGGASNEKITEVMKSFTGVKHRLQHVGSWRGREFFNNSKATNVTATVKALQAFDQPIVLIAGGLDRGIPFDDLESSLKNVTAAFTYGETAEKLKDTAHNAGVPLISALETLEEAVKEAVNHAQEGEVILLSPACASWDQFKTFEERGDAFIRAVEKNIEEFNNQPKGDLL</sequence>
<feature type="binding site" evidence="17">
    <location>
        <begin position="119"/>
        <end position="125"/>
    </location>
    <ligand>
        <name>ATP</name>
        <dbReference type="ChEBI" id="CHEBI:30616"/>
    </ligand>
</feature>
<evidence type="ECO:0000256" key="4">
    <source>
        <dbReference type="ARBA" id="ARBA00010416"/>
    </source>
</evidence>
<evidence type="ECO:0000256" key="1">
    <source>
        <dbReference type="ARBA" id="ARBA00002734"/>
    </source>
</evidence>
<dbReference type="GO" id="GO:0008764">
    <property type="term" value="F:UDP-N-acetylmuramoylalanine-D-glutamate ligase activity"/>
    <property type="evidence" value="ECO:0007669"/>
    <property type="project" value="UniProtKB-UniRule"/>
</dbReference>
<keyword evidence="10 17" id="KW-0067">ATP-binding</keyword>
<dbReference type="PANTHER" id="PTHR43692">
    <property type="entry name" value="UDP-N-ACETYLMURAMOYLALANINE--D-GLUTAMATE LIGASE"/>
    <property type="match status" value="1"/>
</dbReference>
<evidence type="ECO:0000256" key="17">
    <source>
        <dbReference type="HAMAP-Rule" id="MF_00639"/>
    </source>
</evidence>
<keyword evidence="8 17" id="KW-0436">Ligase</keyword>
<dbReference type="AlphaFoldDB" id="A0A1G9ZVT7"/>
<dbReference type="Gene3D" id="3.90.190.20">
    <property type="entry name" value="Mur ligase, C-terminal domain"/>
    <property type="match status" value="1"/>
</dbReference>
<protein>
    <recommendedName>
        <fullName evidence="6 17">UDP-N-acetylmuramoylalanine--D-glutamate ligase</fullName>
        <ecNumber evidence="5 17">6.3.2.9</ecNumber>
    </recommendedName>
    <alternativeName>
        <fullName evidence="15 17">D-glutamic acid-adding enzyme</fullName>
    </alternativeName>
    <alternativeName>
        <fullName evidence="14 17">UDP-N-acetylmuramoyl-L-alanyl-D-glutamate synthetase</fullName>
    </alternativeName>
</protein>
<evidence type="ECO:0000256" key="10">
    <source>
        <dbReference type="ARBA" id="ARBA00022840"/>
    </source>
</evidence>
<reference evidence="22" key="1">
    <citation type="submission" date="2016-10" db="EMBL/GenBank/DDBJ databases">
        <authorList>
            <person name="Varghese N."/>
            <person name="Submissions S."/>
        </authorList>
    </citation>
    <scope>NUCLEOTIDE SEQUENCE [LARGE SCALE GENOMIC DNA]</scope>
    <source>
        <strain evidence="22">CGMCC 1.10369</strain>
    </source>
</reference>
<evidence type="ECO:0000256" key="11">
    <source>
        <dbReference type="ARBA" id="ARBA00022960"/>
    </source>
</evidence>